<dbReference type="GO" id="GO:0010008">
    <property type="term" value="C:endosome membrane"/>
    <property type="evidence" value="ECO:0007669"/>
    <property type="project" value="UniProtKB-SubCell"/>
</dbReference>
<feature type="transmembrane region" description="Helical" evidence="10">
    <location>
        <begin position="229"/>
        <end position="249"/>
    </location>
</feature>
<keyword evidence="3 10" id="KW-0812">Transmembrane</keyword>
<dbReference type="EMBL" id="KQ947408">
    <property type="protein sequence ID" value="KUJ20984.1"/>
    <property type="molecule type" value="Genomic_DNA"/>
</dbReference>
<evidence type="ECO:0000313" key="13">
    <source>
        <dbReference type="EMBL" id="KUJ20984.1"/>
    </source>
</evidence>
<evidence type="ECO:0000256" key="8">
    <source>
        <dbReference type="ARBA" id="ARBA00023180"/>
    </source>
</evidence>
<dbReference type="STRING" id="149040.A0A194XLM4"/>
<evidence type="ECO:0000256" key="9">
    <source>
        <dbReference type="SAM" id="MobiDB-lite"/>
    </source>
</evidence>
<keyword evidence="14" id="KW-1185">Reference proteome</keyword>
<keyword evidence="4 11" id="KW-0732">Signal</keyword>
<feature type="chain" id="PRO_5008268427" evidence="11">
    <location>
        <begin position="23"/>
        <end position="330"/>
    </location>
</feature>
<keyword evidence="13" id="KW-0675">Receptor</keyword>
<evidence type="ECO:0000256" key="1">
    <source>
        <dbReference type="ARBA" id="ARBA00004308"/>
    </source>
</evidence>
<dbReference type="PANTHER" id="PTHR15071:SF0">
    <property type="entry name" value="MANNOSE 6-PHOSPHATE RECEPTOR-LIKE PROTEIN 1"/>
    <property type="match status" value="1"/>
</dbReference>
<feature type="signal peptide" evidence="11">
    <location>
        <begin position="1"/>
        <end position="22"/>
    </location>
</feature>
<dbReference type="PANTHER" id="PTHR15071">
    <property type="entry name" value="MANNOSE-6-PHOSPHATE RECEPTOR FAMILY MEMBER"/>
    <property type="match status" value="1"/>
</dbReference>
<organism evidence="13 14">
    <name type="scientific">Mollisia scopiformis</name>
    <name type="common">Conifer needle endophyte fungus</name>
    <name type="synonym">Phialocephala scopiformis</name>
    <dbReference type="NCBI Taxonomy" id="149040"/>
    <lineage>
        <taxon>Eukaryota</taxon>
        <taxon>Fungi</taxon>
        <taxon>Dikarya</taxon>
        <taxon>Ascomycota</taxon>
        <taxon>Pezizomycotina</taxon>
        <taxon>Leotiomycetes</taxon>
        <taxon>Helotiales</taxon>
        <taxon>Mollisiaceae</taxon>
        <taxon>Mollisia</taxon>
    </lineage>
</organism>
<evidence type="ECO:0000256" key="3">
    <source>
        <dbReference type="ARBA" id="ARBA00022692"/>
    </source>
</evidence>
<dbReference type="Proteomes" id="UP000070700">
    <property type="component" value="Unassembled WGS sequence"/>
</dbReference>
<reference evidence="13 14" key="1">
    <citation type="submission" date="2015-10" db="EMBL/GenBank/DDBJ databases">
        <title>Full genome of DAOMC 229536 Phialocephala scopiformis, a fungal endophyte of spruce producing the potent anti-insectan compound rugulosin.</title>
        <authorList>
            <consortium name="DOE Joint Genome Institute"/>
            <person name="Walker A.K."/>
            <person name="Frasz S.L."/>
            <person name="Seifert K.A."/>
            <person name="Miller J.D."/>
            <person name="Mondo S.J."/>
            <person name="Labutti K."/>
            <person name="Lipzen A."/>
            <person name="Dockter R."/>
            <person name="Kennedy M."/>
            <person name="Grigoriev I.V."/>
            <person name="Spatafora J.W."/>
        </authorList>
    </citation>
    <scope>NUCLEOTIDE SEQUENCE [LARGE SCALE GENOMIC DNA]</scope>
    <source>
        <strain evidence="13 14">CBS 120377</strain>
    </source>
</reference>
<evidence type="ECO:0000256" key="7">
    <source>
        <dbReference type="ARBA" id="ARBA00023157"/>
    </source>
</evidence>
<keyword evidence="5 10" id="KW-1133">Transmembrane helix</keyword>
<accession>A0A194XLM4</accession>
<dbReference type="InterPro" id="IPR009011">
    <property type="entry name" value="Man6P_isomerase_rcpt-bd_dom_sf"/>
</dbReference>
<evidence type="ECO:0000256" key="4">
    <source>
        <dbReference type="ARBA" id="ARBA00022729"/>
    </source>
</evidence>
<dbReference type="GeneID" id="28824062"/>
<evidence type="ECO:0000256" key="2">
    <source>
        <dbReference type="ARBA" id="ARBA00022448"/>
    </source>
</evidence>
<keyword evidence="7" id="KW-1015">Disulfide bond</keyword>
<dbReference type="KEGG" id="psco:LY89DRAFT_681619"/>
<evidence type="ECO:0000256" key="10">
    <source>
        <dbReference type="SAM" id="Phobius"/>
    </source>
</evidence>
<dbReference type="FunFam" id="2.70.130.10:FF:000024">
    <property type="entry name" value="Putative vacuolar sorting receptor"/>
    <property type="match status" value="1"/>
</dbReference>
<dbReference type="FunCoup" id="A0A194XLM4">
    <property type="interactions" value="218"/>
</dbReference>
<gene>
    <name evidence="13" type="ORF">LY89DRAFT_681619</name>
</gene>
<dbReference type="InterPro" id="IPR028927">
    <property type="entry name" value="Man-6-P_rcpt"/>
</dbReference>
<dbReference type="GO" id="GO:0005770">
    <property type="term" value="C:late endosome"/>
    <property type="evidence" value="ECO:0007669"/>
    <property type="project" value="TreeGrafter"/>
</dbReference>
<name>A0A194XLM4_MOLSC</name>
<feature type="region of interest" description="Disordered" evidence="9">
    <location>
        <begin position="144"/>
        <end position="172"/>
    </location>
</feature>
<feature type="domain" description="MRH" evidence="12">
    <location>
        <begin position="34"/>
        <end position="217"/>
    </location>
</feature>
<keyword evidence="6 10" id="KW-0472">Membrane</keyword>
<dbReference type="Pfam" id="PF02157">
    <property type="entry name" value="Man-6-P_recep"/>
    <property type="match status" value="1"/>
</dbReference>
<dbReference type="OrthoDB" id="4504960at2759"/>
<evidence type="ECO:0000313" key="14">
    <source>
        <dbReference type="Proteomes" id="UP000070700"/>
    </source>
</evidence>
<evidence type="ECO:0000259" key="12">
    <source>
        <dbReference type="PROSITE" id="PS51914"/>
    </source>
</evidence>
<evidence type="ECO:0000256" key="6">
    <source>
        <dbReference type="ARBA" id="ARBA00023136"/>
    </source>
</evidence>
<dbReference type="GO" id="GO:0000139">
    <property type="term" value="C:Golgi membrane"/>
    <property type="evidence" value="ECO:0007669"/>
    <property type="project" value="UniProtKB-SubCell"/>
</dbReference>
<dbReference type="GO" id="GO:0007034">
    <property type="term" value="P:vacuolar transport"/>
    <property type="evidence" value="ECO:0007669"/>
    <property type="project" value="TreeGrafter"/>
</dbReference>
<dbReference type="PROSITE" id="PS51914">
    <property type="entry name" value="MRH"/>
    <property type="match status" value="1"/>
</dbReference>
<dbReference type="Gene3D" id="2.70.130.10">
    <property type="entry name" value="Mannose-6-phosphate receptor binding domain"/>
    <property type="match status" value="1"/>
</dbReference>
<dbReference type="AlphaFoldDB" id="A0A194XLM4"/>
<evidence type="ECO:0000256" key="11">
    <source>
        <dbReference type="SAM" id="SignalP"/>
    </source>
</evidence>
<keyword evidence="8" id="KW-0325">Glycoprotein</keyword>
<protein>
    <submittedName>
        <fullName evidence="13">Mannose 6-phosphate receptor domain-containing protein</fullName>
    </submittedName>
</protein>
<comment type="subcellular location">
    <subcellularLocation>
        <location evidence="1">Endomembrane system</location>
    </subcellularLocation>
</comment>
<dbReference type="RefSeq" id="XP_018075339.1">
    <property type="nucleotide sequence ID" value="XM_018214336.1"/>
</dbReference>
<evidence type="ECO:0000256" key="5">
    <source>
        <dbReference type="ARBA" id="ARBA00022989"/>
    </source>
</evidence>
<sequence>MQFPSLPTTLLLGLALHGGVNAAASSDDKTKTPDPCTVASASGSFYDLRPLSILPLEPGKKAAKGEKIDDWHARGYDYHDHKANFTLNICAPLIEKKDHFEGVDKDLWQNVSAQYTLGSKIYSIGQESSNLTLRGRRLVLQYTNGSPCGGSDKKRSTWDDDEEDNDKKTKGRRKSTIISFHCDKDPLATQATATFVGTDPDECSYHFEVLSKAACITAEPAKQSVGPGAVFGIIAVIAILVYFLGGVFYQRNVAHARGWRQLPNYSMWAGIGSFIKDIFIIATSSCARFMPSRRGYSALNVNSGSNGRGRNGRNEDENRLIDQLDEEWDD</sequence>
<dbReference type="SUPFAM" id="SSF50911">
    <property type="entry name" value="Mannose 6-phosphate receptor domain"/>
    <property type="match status" value="1"/>
</dbReference>
<dbReference type="InterPro" id="IPR044865">
    <property type="entry name" value="MRH_dom"/>
</dbReference>
<keyword evidence="2" id="KW-0813">Transport</keyword>
<dbReference type="InParanoid" id="A0A194XLM4"/>
<proteinExistence type="predicted"/>